<keyword evidence="5 6" id="KW-0408">Iron</keyword>
<feature type="domain" description="Cytochrome c" evidence="8">
    <location>
        <begin position="37"/>
        <end position="134"/>
    </location>
</feature>
<dbReference type="InterPro" id="IPR036909">
    <property type="entry name" value="Cyt_c-like_dom_sf"/>
</dbReference>
<keyword evidence="2 6" id="KW-0349">Heme</keyword>
<keyword evidence="4" id="KW-0249">Electron transport</keyword>
<evidence type="ECO:0000256" key="7">
    <source>
        <dbReference type="SAM" id="SignalP"/>
    </source>
</evidence>
<feature type="chain" id="PRO_5047239087" evidence="7">
    <location>
        <begin position="36"/>
        <end position="136"/>
    </location>
</feature>
<keyword evidence="10" id="KW-1185">Reference proteome</keyword>
<evidence type="ECO:0000256" key="4">
    <source>
        <dbReference type="ARBA" id="ARBA00022982"/>
    </source>
</evidence>
<evidence type="ECO:0000256" key="5">
    <source>
        <dbReference type="ARBA" id="ARBA00023004"/>
    </source>
</evidence>
<keyword evidence="1" id="KW-0813">Transport</keyword>
<feature type="signal peptide" evidence="7">
    <location>
        <begin position="1"/>
        <end position="35"/>
    </location>
</feature>
<dbReference type="PANTHER" id="PTHR11961">
    <property type="entry name" value="CYTOCHROME C"/>
    <property type="match status" value="1"/>
</dbReference>
<gene>
    <name evidence="9" type="ORF">MES5069_520003</name>
</gene>
<evidence type="ECO:0000256" key="2">
    <source>
        <dbReference type="ARBA" id="ARBA00022617"/>
    </source>
</evidence>
<evidence type="ECO:0000256" key="6">
    <source>
        <dbReference type="PROSITE-ProRule" id="PRU00433"/>
    </source>
</evidence>
<keyword evidence="3 6" id="KW-0479">Metal-binding</keyword>
<organism evidence="9 10">
    <name type="scientific">Mesorhizobium escarrei</name>
    <dbReference type="NCBI Taxonomy" id="666018"/>
    <lineage>
        <taxon>Bacteria</taxon>
        <taxon>Pseudomonadati</taxon>
        <taxon>Pseudomonadota</taxon>
        <taxon>Alphaproteobacteria</taxon>
        <taxon>Hyphomicrobiales</taxon>
        <taxon>Phyllobacteriaceae</taxon>
        <taxon>Mesorhizobium</taxon>
    </lineage>
</organism>
<accession>A0ABM9EAE6</accession>
<reference evidence="9 10" key="1">
    <citation type="submission" date="2022-03" db="EMBL/GenBank/DDBJ databases">
        <authorList>
            <person name="Brunel B."/>
        </authorList>
    </citation>
    <scope>NUCLEOTIDE SEQUENCE [LARGE SCALE GENOMIC DNA]</scope>
    <source>
        <strain evidence="9">STM5069sample</strain>
    </source>
</reference>
<evidence type="ECO:0000313" key="10">
    <source>
        <dbReference type="Proteomes" id="UP001153050"/>
    </source>
</evidence>
<dbReference type="PROSITE" id="PS51007">
    <property type="entry name" value="CYTC"/>
    <property type="match status" value="1"/>
</dbReference>
<dbReference type="Gene3D" id="1.10.760.10">
    <property type="entry name" value="Cytochrome c-like domain"/>
    <property type="match status" value="1"/>
</dbReference>
<protein>
    <submittedName>
        <fullName evidence="9">Cytochrome c2</fullName>
    </submittedName>
</protein>
<name>A0ABM9EAE6_9HYPH</name>
<dbReference type="Proteomes" id="UP001153050">
    <property type="component" value="Unassembled WGS sequence"/>
</dbReference>
<dbReference type="SUPFAM" id="SSF46626">
    <property type="entry name" value="Cytochrome c"/>
    <property type="match status" value="1"/>
</dbReference>
<evidence type="ECO:0000313" key="9">
    <source>
        <dbReference type="EMBL" id="CAH2406208.1"/>
    </source>
</evidence>
<dbReference type="PRINTS" id="PR00604">
    <property type="entry name" value="CYTCHRMECIAB"/>
</dbReference>
<comment type="caution">
    <text evidence="9">The sequence shown here is derived from an EMBL/GenBank/DDBJ whole genome shotgun (WGS) entry which is preliminary data.</text>
</comment>
<keyword evidence="7" id="KW-0732">Signal</keyword>
<evidence type="ECO:0000259" key="8">
    <source>
        <dbReference type="PROSITE" id="PS51007"/>
    </source>
</evidence>
<dbReference type="InterPro" id="IPR002327">
    <property type="entry name" value="Cyt_c_1A/1B"/>
</dbReference>
<sequence length="136" mass="14396">MRTDASLAKTLQQQRSPRLFWAAALLSIATMPAQADGDPARGKVVFARCAACHSLDGKNRIGPPLNGVVGRAAGSVAGARYSSAMNDNHAVWDEQALDGYLAAPAKFLPGTTMTVSLPQARDRADLIAYLKTLQSD</sequence>
<evidence type="ECO:0000256" key="3">
    <source>
        <dbReference type="ARBA" id="ARBA00022723"/>
    </source>
</evidence>
<dbReference type="InterPro" id="IPR009056">
    <property type="entry name" value="Cyt_c-like_dom"/>
</dbReference>
<dbReference type="Pfam" id="PF00034">
    <property type="entry name" value="Cytochrom_C"/>
    <property type="match status" value="1"/>
</dbReference>
<evidence type="ECO:0000256" key="1">
    <source>
        <dbReference type="ARBA" id="ARBA00022448"/>
    </source>
</evidence>
<dbReference type="EMBL" id="CAKXZT010000149">
    <property type="protein sequence ID" value="CAH2406208.1"/>
    <property type="molecule type" value="Genomic_DNA"/>
</dbReference>
<proteinExistence type="predicted"/>